<dbReference type="GO" id="GO:0003676">
    <property type="term" value="F:nucleic acid binding"/>
    <property type="evidence" value="ECO:0007669"/>
    <property type="project" value="InterPro"/>
</dbReference>
<dbReference type="InterPro" id="IPR011335">
    <property type="entry name" value="Restrct_endonuc-II-like"/>
</dbReference>
<reference evidence="3" key="1">
    <citation type="submission" date="2017-09" db="EMBL/GenBank/DDBJ databases">
        <title>Depth-based differentiation of microbial function through sediment-hosted aquifers and enrichment of novel symbionts in the deep terrestrial subsurface.</title>
        <authorList>
            <person name="Probst A.J."/>
            <person name="Ladd B."/>
            <person name="Jarett J.K."/>
            <person name="Geller-Mcgrath D.E."/>
            <person name="Sieber C.M.K."/>
            <person name="Emerson J.B."/>
            <person name="Anantharaman K."/>
            <person name="Thomas B.C."/>
            <person name="Malmstrom R."/>
            <person name="Stieglmeier M."/>
            <person name="Klingl A."/>
            <person name="Woyke T."/>
            <person name="Ryan C.M."/>
            <person name="Banfield J.F."/>
        </authorList>
    </citation>
    <scope>NUCLEOTIDE SEQUENCE [LARGE SCALE GENOMIC DNA]</scope>
</reference>
<dbReference type="EMBL" id="PFBV01000003">
    <property type="protein sequence ID" value="PIT88296.1"/>
    <property type="molecule type" value="Genomic_DNA"/>
</dbReference>
<organism evidence="2 3">
    <name type="scientific">Candidatus Magasanikbacteria bacterium CG10_big_fil_rev_8_21_14_0_10_36_32</name>
    <dbReference type="NCBI Taxonomy" id="1974646"/>
    <lineage>
        <taxon>Bacteria</taxon>
        <taxon>Candidatus Magasanikiibacteriota</taxon>
    </lineage>
</organism>
<dbReference type="PANTHER" id="PTHR34039:SF1">
    <property type="entry name" value="UPF0102 PROTEIN YRAN"/>
    <property type="match status" value="1"/>
</dbReference>
<gene>
    <name evidence="2" type="ORF">COU29_00695</name>
</gene>
<evidence type="ECO:0000256" key="1">
    <source>
        <dbReference type="ARBA" id="ARBA00006738"/>
    </source>
</evidence>
<dbReference type="PANTHER" id="PTHR34039">
    <property type="entry name" value="UPF0102 PROTEIN YRAN"/>
    <property type="match status" value="1"/>
</dbReference>
<protein>
    <submittedName>
        <fullName evidence="2">YraN family protein</fullName>
    </submittedName>
</protein>
<accession>A0A2M6W694</accession>
<dbReference type="AlphaFoldDB" id="A0A2M6W694"/>
<comment type="caution">
    <text evidence="2">The sequence shown here is derived from an EMBL/GenBank/DDBJ whole genome shotgun (WGS) entry which is preliminary data.</text>
</comment>
<name>A0A2M6W694_9BACT</name>
<dbReference type="InterPro" id="IPR011856">
    <property type="entry name" value="tRNA_endonuc-like_dom_sf"/>
</dbReference>
<sequence>MDRRLKNIGDWGEEQACFFLRRKGFEIVERNFHTPAGELDIVAIKDGDYYFVEVKTRQNSIFANDLAIGYIKKKRLEKSVKSYCCRRGVADVSLIMAGLIVYVDKWKKKVNFRFVVLQ</sequence>
<dbReference type="Pfam" id="PF02021">
    <property type="entry name" value="UPF0102"/>
    <property type="match status" value="1"/>
</dbReference>
<dbReference type="SUPFAM" id="SSF52980">
    <property type="entry name" value="Restriction endonuclease-like"/>
    <property type="match status" value="1"/>
</dbReference>
<dbReference type="Proteomes" id="UP000231426">
    <property type="component" value="Unassembled WGS sequence"/>
</dbReference>
<proteinExistence type="inferred from homology"/>
<evidence type="ECO:0000313" key="3">
    <source>
        <dbReference type="Proteomes" id="UP000231426"/>
    </source>
</evidence>
<dbReference type="InterPro" id="IPR003509">
    <property type="entry name" value="UPF0102_YraN-like"/>
</dbReference>
<dbReference type="Gene3D" id="3.40.1350.10">
    <property type="match status" value="1"/>
</dbReference>
<evidence type="ECO:0000313" key="2">
    <source>
        <dbReference type="EMBL" id="PIT88296.1"/>
    </source>
</evidence>
<comment type="similarity">
    <text evidence="1">Belongs to the UPF0102 family.</text>
</comment>